<dbReference type="EMBL" id="CAMAPF010001023">
    <property type="protein sequence ID" value="CAH9140154.1"/>
    <property type="molecule type" value="Genomic_DNA"/>
</dbReference>
<feature type="non-terminal residue" evidence="1">
    <location>
        <position position="69"/>
    </location>
</feature>
<organism evidence="1 2">
    <name type="scientific">Cuscuta epithymum</name>
    <dbReference type="NCBI Taxonomy" id="186058"/>
    <lineage>
        <taxon>Eukaryota</taxon>
        <taxon>Viridiplantae</taxon>
        <taxon>Streptophyta</taxon>
        <taxon>Embryophyta</taxon>
        <taxon>Tracheophyta</taxon>
        <taxon>Spermatophyta</taxon>
        <taxon>Magnoliopsida</taxon>
        <taxon>eudicotyledons</taxon>
        <taxon>Gunneridae</taxon>
        <taxon>Pentapetalae</taxon>
        <taxon>asterids</taxon>
        <taxon>lamiids</taxon>
        <taxon>Solanales</taxon>
        <taxon>Convolvulaceae</taxon>
        <taxon>Cuscuteae</taxon>
        <taxon>Cuscuta</taxon>
        <taxon>Cuscuta subgen. Cuscuta</taxon>
    </lineage>
</organism>
<keyword evidence="2" id="KW-1185">Reference proteome</keyword>
<protein>
    <submittedName>
        <fullName evidence="1">Uncharacterized protein</fullName>
    </submittedName>
</protein>
<proteinExistence type="predicted"/>
<accession>A0AAV0FY54</accession>
<gene>
    <name evidence="1" type="ORF">CEPIT_LOCUS38127</name>
</gene>
<name>A0AAV0FY54_9ASTE</name>
<evidence type="ECO:0000313" key="2">
    <source>
        <dbReference type="Proteomes" id="UP001152523"/>
    </source>
</evidence>
<dbReference type="AlphaFoldDB" id="A0AAV0FY54"/>
<sequence>MILTASVSPISWSSGQQRKIPNFFGFPEPIYSCFHFFSTDFPEIPFLDSHRSDMRESKLSMKAPMLVQN</sequence>
<evidence type="ECO:0000313" key="1">
    <source>
        <dbReference type="EMBL" id="CAH9140154.1"/>
    </source>
</evidence>
<comment type="caution">
    <text evidence="1">The sequence shown here is derived from an EMBL/GenBank/DDBJ whole genome shotgun (WGS) entry which is preliminary data.</text>
</comment>
<reference evidence="1" key="1">
    <citation type="submission" date="2022-07" db="EMBL/GenBank/DDBJ databases">
        <authorList>
            <person name="Macas J."/>
            <person name="Novak P."/>
            <person name="Neumann P."/>
        </authorList>
    </citation>
    <scope>NUCLEOTIDE SEQUENCE</scope>
</reference>
<dbReference type="Proteomes" id="UP001152523">
    <property type="component" value="Unassembled WGS sequence"/>
</dbReference>